<sequence length="123" mass="13252">MNVFFDIQGTLVCGGRARPHVREVFETLTREGHRVYLWSSGGRAYANSAAALLGVEDLVLECFSKSSYLPVSVDFVVDDYPDLVAMHGGHTVPFFDGDPEDDGLLAALDAVRKAAANGYSPDG</sequence>
<gene>
    <name evidence="1" type="ORF">RradSPS_0241</name>
    <name evidence="2" type="ORF">SIL72_02730</name>
</gene>
<dbReference type="KEGG" id="rrd:RradSPS_0241"/>
<dbReference type="EMBL" id="CP007514">
    <property type="protein sequence ID" value="AHY45524.1"/>
    <property type="molecule type" value="Genomic_DNA"/>
</dbReference>
<dbReference type="STRING" id="42256.RradSPS_0241"/>
<dbReference type="CDD" id="cd01427">
    <property type="entry name" value="HAD_like"/>
    <property type="match status" value="1"/>
</dbReference>
<dbReference type="OrthoDB" id="5194637at2"/>
<dbReference type="Gene3D" id="3.40.50.1000">
    <property type="entry name" value="HAD superfamily/HAD-like"/>
    <property type="match status" value="1"/>
</dbReference>
<evidence type="ECO:0000313" key="1">
    <source>
        <dbReference type="EMBL" id="AHY45524.1"/>
    </source>
</evidence>
<reference evidence="2" key="2">
    <citation type="submission" date="2023-11" db="EMBL/GenBank/DDBJ databases">
        <title>MicrobeMod: A computational toolkit for identifying prokaryotic methylation and restriction-modification with nanopore sequencing.</title>
        <authorList>
            <person name="Crits-Christoph A."/>
            <person name="Kang S.C."/>
            <person name="Lee H."/>
            <person name="Ostrov N."/>
        </authorList>
    </citation>
    <scope>NUCLEOTIDE SEQUENCE</scope>
    <source>
        <strain evidence="2">ATCC 51242</strain>
    </source>
</reference>
<dbReference type="HOGENOM" id="CLU_2013587_0_0_11"/>
<protein>
    <recommendedName>
        <fullName evidence="4">Haloacid dehalogenase-like hydrolase</fullName>
    </recommendedName>
</protein>
<dbReference type="InterPro" id="IPR036412">
    <property type="entry name" value="HAD-like_sf"/>
</dbReference>
<dbReference type="Proteomes" id="UP000025229">
    <property type="component" value="Chromosome"/>
</dbReference>
<dbReference type="InterPro" id="IPR023214">
    <property type="entry name" value="HAD_sf"/>
</dbReference>
<name>A0A023X0G1_RUBRA</name>
<dbReference type="Proteomes" id="UP001281130">
    <property type="component" value="Unassembled WGS sequence"/>
</dbReference>
<reference evidence="1 3" key="1">
    <citation type="submission" date="2014-03" db="EMBL/GenBank/DDBJ databases">
        <title>Complete genome sequence of the Radio-Resistant Rubrobacter radiotolerans RSPS-4.</title>
        <authorList>
            <person name="Egas C.C."/>
            <person name="Barroso C.C."/>
            <person name="Froufe H.J.C."/>
            <person name="Pacheco J.J."/>
            <person name="Albuquerque L.L."/>
            <person name="da Costa M.M.S."/>
        </authorList>
    </citation>
    <scope>NUCLEOTIDE SEQUENCE [LARGE SCALE GENOMIC DNA]</scope>
    <source>
        <strain evidence="1 3">RSPS-4</strain>
    </source>
</reference>
<dbReference type="EMBL" id="JAWXXX010000001">
    <property type="protein sequence ID" value="MDX5892937.1"/>
    <property type="molecule type" value="Genomic_DNA"/>
</dbReference>
<dbReference type="RefSeq" id="WP_038680136.1">
    <property type="nucleotide sequence ID" value="NZ_CP007514.1"/>
</dbReference>
<evidence type="ECO:0000313" key="3">
    <source>
        <dbReference type="Proteomes" id="UP000025229"/>
    </source>
</evidence>
<organism evidence="1 3">
    <name type="scientific">Rubrobacter radiotolerans</name>
    <name type="common">Arthrobacter radiotolerans</name>
    <dbReference type="NCBI Taxonomy" id="42256"/>
    <lineage>
        <taxon>Bacteria</taxon>
        <taxon>Bacillati</taxon>
        <taxon>Actinomycetota</taxon>
        <taxon>Rubrobacteria</taxon>
        <taxon>Rubrobacterales</taxon>
        <taxon>Rubrobacteraceae</taxon>
        <taxon>Rubrobacter</taxon>
    </lineage>
</organism>
<dbReference type="AlphaFoldDB" id="A0A023X0G1"/>
<accession>A0A023X0G1</accession>
<keyword evidence="3" id="KW-1185">Reference proteome</keyword>
<proteinExistence type="predicted"/>
<dbReference type="SUPFAM" id="SSF56784">
    <property type="entry name" value="HAD-like"/>
    <property type="match status" value="1"/>
</dbReference>
<evidence type="ECO:0000313" key="2">
    <source>
        <dbReference type="EMBL" id="MDX5892937.1"/>
    </source>
</evidence>
<evidence type="ECO:0008006" key="4">
    <source>
        <dbReference type="Google" id="ProtNLM"/>
    </source>
</evidence>